<accession>A0A0S1MK33</accession>
<name>A0A0S1MK33_PHAPC</name>
<protein>
    <submittedName>
        <fullName evidence="1">Uncharacterized protein</fullName>
    </submittedName>
</protein>
<organism evidence="1">
    <name type="scientific">Phakopsora pachyrhizi</name>
    <name type="common">Asian soybean rust disease fungus</name>
    <dbReference type="NCBI Taxonomy" id="170000"/>
    <lineage>
        <taxon>Eukaryota</taxon>
        <taxon>Fungi</taxon>
        <taxon>Dikarya</taxon>
        <taxon>Basidiomycota</taxon>
        <taxon>Pucciniomycotina</taxon>
        <taxon>Pucciniomycetes</taxon>
        <taxon>Pucciniales</taxon>
        <taxon>Phakopsoraceae</taxon>
        <taxon>Phakopsora</taxon>
    </lineage>
</organism>
<dbReference type="EMBL" id="KT247200">
    <property type="protein sequence ID" value="ALL41289.1"/>
    <property type="molecule type" value="mRNA"/>
</dbReference>
<dbReference type="AlphaFoldDB" id="A0A0S1MK33"/>
<evidence type="ECO:0000313" key="1">
    <source>
        <dbReference type="EMBL" id="ALL41289.1"/>
    </source>
</evidence>
<proteinExistence type="evidence at transcript level"/>
<sequence length="36" mass="4103">MDCVIMCCAVILCTLTYQNAFAMLSETARLQKRTEM</sequence>
<reference evidence="1" key="1">
    <citation type="submission" date="2015-07" db="EMBL/GenBank/DDBJ databases">
        <title>Elucidating the P. pachyrhizi secretome and potential effectors.</title>
        <authorList>
            <person name="de Carvalho M.C.C.G."/>
            <person name="Nascimento L.C."/>
            <person name="Darben L.M."/>
            <person name="Polizel-Podanosqui A.M."/>
            <person name="Lopes-Caitar V.S."/>
            <person name="Rocha C.S."/>
            <person name="Qi M."/>
            <person name="Carazolle M."/>
            <person name="Kuwahara M.K."/>
            <person name="Pereira G.A.G."/>
            <person name="Abdelnoor R.V."/>
            <person name="Whitham S.A."/>
            <person name="Marcelino-Guimaraes F.C."/>
        </authorList>
    </citation>
    <scope>NUCLEOTIDE SEQUENCE</scope>
</reference>